<dbReference type="Proteomes" id="UP000542674">
    <property type="component" value="Unassembled WGS sequence"/>
</dbReference>
<comment type="caution">
    <text evidence="1">The sequence shown here is derived from an EMBL/GenBank/DDBJ whole genome shotgun (WGS) entry which is preliminary data.</text>
</comment>
<sequence>MPACPRGSVGADDLAGLQHLLEPAQVVAELLVRLLAEVLDEAAEVGHQAG</sequence>
<keyword evidence="2" id="KW-1185">Reference proteome</keyword>
<organism evidence="1 2">
    <name type="scientific">Saccharothrix violaceirubra</name>
    <dbReference type="NCBI Taxonomy" id="413306"/>
    <lineage>
        <taxon>Bacteria</taxon>
        <taxon>Bacillati</taxon>
        <taxon>Actinomycetota</taxon>
        <taxon>Actinomycetes</taxon>
        <taxon>Pseudonocardiales</taxon>
        <taxon>Pseudonocardiaceae</taxon>
        <taxon>Saccharothrix</taxon>
    </lineage>
</organism>
<dbReference type="AlphaFoldDB" id="A0A7W7T6I3"/>
<proteinExistence type="predicted"/>
<accession>A0A7W7T6I3</accession>
<dbReference type="RefSeq" id="WP_184672239.1">
    <property type="nucleotide sequence ID" value="NZ_BAABAI010000009.1"/>
</dbReference>
<protein>
    <submittedName>
        <fullName evidence="1">Uncharacterized protein</fullName>
    </submittedName>
</protein>
<evidence type="ECO:0000313" key="1">
    <source>
        <dbReference type="EMBL" id="MBB4967478.1"/>
    </source>
</evidence>
<evidence type="ECO:0000313" key="2">
    <source>
        <dbReference type="Proteomes" id="UP000542674"/>
    </source>
</evidence>
<gene>
    <name evidence="1" type="ORF">F4559_004837</name>
</gene>
<name>A0A7W7T6I3_9PSEU</name>
<reference evidence="1 2" key="1">
    <citation type="submission" date="2020-08" db="EMBL/GenBank/DDBJ databases">
        <title>Sequencing the genomes of 1000 actinobacteria strains.</title>
        <authorList>
            <person name="Klenk H.-P."/>
        </authorList>
    </citation>
    <scope>NUCLEOTIDE SEQUENCE [LARGE SCALE GENOMIC DNA]</scope>
    <source>
        <strain evidence="1 2">DSM 45084</strain>
    </source>
</reference>
<dbReference type="EMBL" id="JACHJS010000001">
    <property type="protein sequence ID" value="MBB4967478.1"/>
    <property type="molecule type" value="Genomic_DNA"/>
</dbReference>